<evidence type="ECO:0000259" key="1">
    <source>
        <dbReference type="Pfam" id="PF09862"/>
    </source>
</evidence>
<sequence>MNHRSTIGKCPVCNAGLRVTELSCPSCHSRLITELDTCAFCNLSPDLYRFLKIFLKSRGNIKEVEKELGISYPTVRKRLDDLLATLGLEAGVPQSGVKRTEVFEKLRKGEISVDDAVGELGT</sequence>
<feature type="domain" description="DUF2089" evidence="2">
    <location>
        <begin position="10"/>
        <end position="41"/>
    </location>
</feature>
<dbReference type="Proteomes" id="UP001594288">
    <property type="component" value="Unassembled WGS sequence"/>
</dbReference>
<dbReference type="Pfam" id="PF09862">
    <property type="entry name" value="DUF2089"/>
    <property type="match status" value="1"/>
</dbReference>
<gene>
    <name evidence="3" type="ORF">ACFL2Z_05700</name>
</gene>
<dbReference type="Pfam" id="PF22747">
    <property type="entry name" value="Zn_ribbon_DUF2089"/>
    <property type="match status" value="1"/>
</dbReference>
<accession>A0ABV6YQN4</accession>
<keyword evidence="4" id="KW-1185">Reference proteome</keyword>
<comment type="caution">
    <text evidence="3">The sequence shown here is derived from an EMBL/GenBank/DDBJ whole genome shotgun (WGS) entry which is preliminary data.</text>
</comment>
<evidence type="ECO:0000313" key="3">
    <source>
        <dbReference type="EMBL" id="MFC1800378.1"/>
    </source>
</evidence>
<dbReference type="EMBL" id="JBHPEI010000138">
    <property type="protein sequence ID" value="MFC1800378.1"/>
    <property type="molecule type" value="Genomic_DNA"/>
</dbReference>
<protein>
    <submittedName>
        <fullName evidence="3">DUF2089 domain-containing protein</fullName>
    </submittedName>
</protein>
<proteinExistence type="predicted"/>
<dbReference type="InterPro" id="IPR042070">
    <property type="entry name" value="PucR_C-HTH_sf"/>
</dbReference>
<dbReference type="InterPro" id="IPR053957">
    <property type="entry name" value="DUF2089_Zn_ribbon"/>
</dbReference>
<reference evidence="3 4" key="1">
    <citation type="submission" date="2024-09" db="EMBL/GenBank/DDBJ databases">
        <authorList>
            <person name="D'Angelo T."/>
        </authorList>
    </citation>
    <scope>NUCLEOTIDE SEQUENCE [LARGE SCALE GENOMIC DNA]</scope>
    <source>
        <strain evidence="3">SAG AM-311-F02</strain>
    </source>
</reference>
<feature type="domain" description="DUF2089" evidence="1">
    <location>
        <begin position="43"/>
        <end position="89"/>
    </location>
</feature>
<organism evidence="3 4">
    <name type="scientific">Eiseniibacteriota bacterium</name>
    <dbReference type="NCBI Taxonomy" id="2212470"/>
    <lineage>
        <taxon>Bacteria</taxon>
        <taxon>Candidatus Eiseniibacteriota</taxon>
    </lineage>
</organism>
<name>A0ABV6YQN4_UNCEI</name>
<dbReference type="Gene3D" id="1.10.10.2840">
    <property type="entry name" value="PucR C-terminal helix-turn-helix domain"/>
    <property type="match status" value="1"/>
</dbReference>
<evidence type="ECO:0000259" key="2">
    <source>
        <dbReference type="Pfam" id="PF22747"/>
    </source>
</evidence>
<evidence type="ECO:0000313" key="4">
    <source>
        <dbReference type="Proteomes" id="UP001594288"/>
    </source>
</evidence>
<dbReference type="InterPro" id="IPR018658">
    <property type="entry name" value="DUF2089"/>
</dbReference>